<keyword evidence="3" id="KW-1133">Transmembrane helix</keyword>
<evidence type="ECO:0000256" key="2">
    <source>
        <dbReference type="ARBA" id="ARBA00022692"/>
    </source>
</evidence>
<reference evidence="6" key="2">
    <citation type="submission" date="2014-07" db="EMBL/GenBank/DDBJ databases">
        <authorList>
            <person name="Hull J."/>
        </authorList>
    </citation>
    <scope>NUCLEOTIDE SEQUENCE</scope>
</reference>
<organism evidence="6">
    <name type="scientific">Lygus hesperus</name>
    <name type="common">Western plant bug</name>
    <dbReference type="NCBI Taxonomy" id="30085"/>
    <lineage>
        <taxon>Eukaryota</taxon>
        <taxon>Metazoa</taxon>
        <taxon>Ecdysozoa</taxon>
        <taxon>Arthropoda</taxon>
        <taxon>Hexapoda</taxon>
        <taxon>Insecta</taxon>
        <taxon>Pterygota</taxon>
        <taxon>Neoptera</taxon>
        <taxon>Paraneoptera</taxon>
        <taxon>Hemiptera</taxon>
        <taxon>Heteroptera</taxon>
        <taxon>Panheteroptera</taxon>
        <taxon>Cimicomorpha</taxon>
        <taxon>Miridae</taxon>
        <taxon>Mirini</taxon>
        <taxon>Lygus</taxon>
    </lineage>
</organism>
<protein>
    <submittedName>
        <fullName evidence="6">Putative membrane protein F35D11.3</fullName>
    </submittedName>
</protein>
<evidence type="ECO:0000256" key="1">
    <source>
        <dbReference type="ARBA" id="ARBA00004141"/>
    </source>
</evidence>
<proteinExistence type="predicted"/>
<reference evidence="6" key="1">
    <citation type="journal article" date="2014" name="PLoS ONE">
        <title>Transcriptome-Based Identification of ABC Transporters in the Western Tarnished Plant Bug Lygus hesperus.</title>
        <authorList>
            <person name="Hull J.J."/>
            <person name="Chaney K."/>
            <person name="Geib S.M."/>
            <person name="Fabrick J.A."/>
            <person name="Brent C.S."/>
            <person name="Walsh D."/>
            <person name="Lavine L.C."/>
        </authorList>
    </citation>
    <scope>NUCLEOTIDE SEQUENCE</scope>
</reference>
<dbReference type="Pfam" id="PF05277">
    <property type="entry name" value="DUF726"/>
    <property type="match status" value="1"/>
</dbReference>
<dbReference type="AlphaFoldDB" id="A0A0A9WVI9"/>
<evidence type="ECO:0000256" key="4">
    <source>
        <dbReference type="ARBA" id="ARBA00023136"/>
    </source>
</evidence>
<keyword evidence="2" id="KW-0812">Transmembrane</keyword>
<evidence type="ECO:0000313" key="5">
    <source>
        <dbReference type="EMBL" id="JAG00219.1"/>
    </source>
</evidence>
<dbReference type="PANTHER" id="PTHR17920:SF3">
    <property type="entry name" value="TRANSMEMBRANE AND COILED-COIL DOMAIN-CONTAINING PROTEIN 4"/>
    <property type="match status" value="1"/>
</dbReference>
<dbReference type="EMBL" id="GBHO01032163">
    <property type="protein sequence ID" value="JAG11441.1"/>
    <property type="molecule type" value="Transcribed_RNA"/>
</dbReference>
<keyword evidence="4" id="KW-0472">Membrane</keyword>
<dbReference type="PANTHER" id="PTHR17920">
    <property type="entry name" value="TRANSMEMBRANE AND COILED-COIL DOMAIN-CONTAINING PROTEIN 4 TMCO4"/>
    <property type="match status" value="1"/>
</dbReference>
<evidence type="ECO:0000256" key="3">
    <source>
        <dbReference type="ARBA" id="ARBA00022989"/>
    </source>
</evidence>
<name>A0A0A9WVI9_LYGHE</name>
<dbReference type="GO" id="GO:0016020">
    <property type="term" value="C:membrane"/>
    <property type="evidence" value="ECO:0007669"/>
    <property type="project" value="UniProtKB-SubCell"/>
</dbReference>
<accession>A0A0A9WVI9</accession>
<dbReference type="InterPro" id="IPR007941">
    <property type="entry name" value="DUF726"/>
</dbReference>
<comment type="subcellular location">
    <subcellularLocation>
        <location evidence="1">Membrane</location>
        <topology evidence="1">Multi-pass membrane protein</topology>
    </subcellularLocation>
</comment>
<dbReference type="EMBL" id="GBHO01043385">
    <property type="protein sequence ID" value="JAG00219.1"/>
    <property type="molecule type" value="Transcribed_RNA"/>
</dbReference>
<evidence type="ECO:0000313" key="6">
    <source>
        <dbReference type="EMBL" id="JAG11441.1"/>
    </source>
</evidence>
<gene>
    <name evidence="6" type="primary">F35D11.3_2</name>
    <name evidence="5" type="synonym">F35D11.3_1</name>
    <name evidence="6" type="ORF">CM83_23116</name>
    <name evidence="5" type="ORF">CM83_23117</name>
</gene>
<sequence>MKFGETIDVDLDLGNELEKKATANIKSFVKRNLLQGAVFAGFNAYKSFLGAFQLPLYAVWASSVIDNTFATLSNRATSAGKQLAAVLRNSRRGNRPVSLIGYSFGCKVIV</sequence>